<proteinExistence type="predicted"/>
<organism evidence="1 2">
    <name type="scientific">Persea americana</name>
    <name type="common">Avocado</name>
    <dbReference type="NCBI Taxonomy" id="3435"/>
    <lineage>
        <taxon>Eukaryota</taxon>
        <taxon>Viridiplantae</taxon>
        <taxon>Streptophyta</taxon>
        <taxon>Embryophyta</taxon>
        <taxon>Tracheophyta</taxon>
        <taxon>Spermatophyta</taxon>
        <taxon>Magnoliopsida</taxon>
        <taxon>Magnoliidae</taxon>
        <taxon>Laurales</taxon>
        <taxon>Lauraceae</taxon>
        <taxon>Persea</taxon>
    </lineage>
</organism>
<protein>
    <submittedName>
        <fullName evidence="1">Uncharacterized protein</fullName>
    </submittedName>
</protein>
<sequence>MAIRRSSNSQNNGKSGKEAGHEPILNLKGYLLGNPWTDNKIDKNAVVPYLHGMGIISDELYESAKKNCDNDYYSNAGHSLCSKDLEKINEFLSEIDKAAILEPNCPFAAPKPMETGEHRRSLEVNSSRFILPQPQPTFGCREYSYLLCYYFANNDSARKALHIRKGTVGEWVRCNFGLPYIREITSSIKYHLNLNPKGYRALVYSGDHDSSVPFLGTQAWIRSLNFSIIDEWRSWWVDGQVAGYTRTYANNLTFATVKGGGHTAPEYKPKECFAMFYRWVSNKPL</sequence>
<gene>
    <name evidence="1" type="ORF">MRB53_002142</name>
</gene>
<dbReference type="Proteomes" id="UP001234297">
    <property type="component" value="Chromosome 1"/>
</dbReference>
<keyword evidence="2" id="KW-1185">Reference proteome</keyword>
<evidence type="ECO:0000313" key="2">
    <source>
        <dbReference type="Proteomes" id="UP001234297"/>
    </source>
</evidence>
<dbReference type="EMBL" id="CM056809">
    <property type="protein sequence ID" value="KAJ8649119.1"/>
    <property type="molecule type" value="Genomic_DNA"/>
</dbReference>
<comment type="caution">
    <text evidence="1">The sequence shown here is derived from an EMBL/GenBank/DDBJ whole genome shotgun (WGS) entry which is preliminary data.</text>
</comment>
<accession>A0ACC2MTS5</accession>
<evidence type="ECO:0000313" key="1">
    <source>
        <dbReference type="EMBL" id="KAJ8649119.1"/>
    </source>
</evidence>
<reference evidence="1 2" key="1">
    <citation type="journal article" date="2022" name="Hortic Res">
        <title>A haplotype resolved chromosomal level avocado genome allows analysis of novel avocado genes.</title>
        <authorList>
            <person name="Nath O."/>
            <person name="Fletcher S.J."/>
            <person name="Hayward A."/>
            <person name="Shaw L.M."/>
            <person name="Masouleh A.K."/>
            <person name="Furtado A."/>
            <person name="Henry R.J."/>
            <person name="Mitter N."/>
        </authorList>
    </citation>
    <scope>NUCLEOTIDE SEQUENCE [LARGE SCALE GENOMIC DNA]</scope>
    <source>
        <strain evidence="2">cv. Hass</strain>
    </source>
</reference>
<name>A0ACC2MTS5_PERAE</name>